<keyword evidence="2" id="KW-1185">Reference proteome</keyword>
<name>A0A5B7F529_PORTR</name>
<organism evidence="1 2">
    <name type="scientific">Portunus trituberculatus</name>
    <name type="common">Swimming crab</name>
    <name type="synonym">Neptunus trituberculatus</name>
    <dbReference type="NCBI Taxonomy" id="210409"/>
    <lineage>
        <taxon>Eukaryota</taxon>
        <taxon>Metazoa</taxon>
        <taxon>Ecdysozoa</taxon>
        <taxon>Arthropoda</taxon>
        <taxon>Crustacea</taxon>
        <taxon>Multicrustacea</taxon>
        <taxon>Malacostraca</taxon>
        <taxon>Eumalacostraca</taxon>
        <taxon>Eucarida</taxon>
        <taxon>Decapoda</taxon>
        <taxon>Pleocyemata</taxon>
        <taxon>Brachyura</taxon>
        <taxon>Eubrachyura</taxon>
        <taxon>Portunoidea</taxon>
        <taxon>Portunidae</taxon>
        <taxon>Portuninae</taxon>
        <taxon>Portunus</taxon>
    </lineage>
</organism>
<proteinExistence type="predicted"/>
<gene>
    <name evidence="1" type="ORF">E2C01_034179</name>
</gene>
<protein>
    <submittedName>
        <fullName evidence="1">Uncharacterized protein</fullName>
    </submittedName>
</protein>
<reference evidence="1 2" key="1">
    <citation type="submission" date="2019-05" db="EMBL/GenBank/DDBJ databases">
        <title>Another draft genome of Portunus trituberculatus and its Hox gene families provides insights of decapod evolution.</title>
        <authorList>
            <person name="Jeong J.-H."/>
            <person name="Song I."/>
            <person name="Kim S."/>
            <person name="Choi T."/>
            <person name="Kim D."/>
            <person name="Ryu S."/>
            <person name="Kim W."/>
        </authorList>
    </citation>
    <scope>NUCLEOTIDE SEQUENCE [LARGE SCALE GENOMIC DNA]</scope>
    <source>
        <tissue evidence="1">Muscle</tissue>
    </source>
</reference>
<evidence type="ECO:0000313" key="1">
    <source>
        <dbReference type="EMBL" id="MPC40617.1"/>
    </source>
</evidence>
<sequence length="156" mass="17090">MFGECLSVVRAGGMAMLTRDTTPLRATVNTRMHCREGEKSQCSRKRCLAHIRPQDPNTFLPLFLSSKSVAVFLEPLISYVSHFRNIFSFRTLPQNSHETYGGRIFNAPDAGLGSLANTTQRPCDSPDEDVPLLAAPSTTGGDGCSSWRIVMGRGRA</sequence>
<dbReference type="Proteomes" id="UP000324222">
    <property type="component" value="Unassembled WGS sequence"/>
</dbReference>
<accession>A0A5B7F529</accession>
<comment type="caution">
    <text evidence="1">The sequence shown here is derived from an EMBL/GenBank/DDBJ whole genome shotgun (WGS) entry which is preliminary data.</text>
</comment>
<evidence type="ECO:0000313" key="2">
    <source>
        <dbReference type="Proteomes" id="UP000324222"/>
    </source>
</evidence>
<dbReference type="AlphaFoldDB" id="A0A5B7F529"/>
<dbReference type="EMBL" id="VSRR010004755">
    <property type="protein sequence ID" value="MPC40617.1"/>
    <property type="molecule type" value="Genomic_DNA"/>
</dbReference>